<dbReference type="AlphaFoldDB" id="A0A0N1ITH5"/>
<dbReference type="OrthoDB" id="10274157at2759"/>
<reference evidence="3 4" key="1">
    <citation type="submission" date="2015-07" db="EMBL/GenBank/DDBJ databases">
        <title>The genome of Melipona quadrifasciata.</title>
        <authorList>
            <person name="Pan H."/>
            <person name="Kapheim K."/>
        </authorList>
    </citation>
    <scope>NUCLEOTIDE SEQUENCE [LARGE SCALE GENOMIC DNA]</scope>
    <source>
        <strain evidence="3">0111107301</strain>
        <tissue evidence="3">Whole body</tissue>
    </source>
</reference>
<keyword evidence="2" id="KW-0732">Signal</keyword>
<protein>
    <submittedName>
        <fullName evidence="3">Uncharacterized protein</fullName>
    </submittedName>
</protein>
<evidence type="ECO:0000256" key="1">
    <source>
        <dbReference type="SAM" id="MobiDB-lite"/>
    </source>
</evidence>
<accession>A0A0N1ITH5</accession>
<name>A0A0N1ITH5_9HYME</name>
<evidence type="ECO:0000256" key="2">
    <source>
        <dbReference type="SAM" id="SignalP"/>
    </source>
</evidence>
<feature type="compositionally biased region" description="Basic and acidic residues" evidence="1">
    <location>
        <begin position="166"/>
        <end position="175"/>
    </location>
</feature>
<proteinExistence type="predicted"/>
<keyword evidence="4" id="KW-1185">Reference proteome</keyword>
<feature type="chain" id="PRO_5005874203" evidence="2">
    <location>
        <begin position="19"/>
        <end position="488"/>
    </location>
</feature>
<feature type="signal peptide" evidence="2">
    <location>
        <begin position="1"/>
        <end position="18"/>
    </location>
</feature>
<gene>
    <name evidence="3" type="ORF">WN51_14490</name>
</gene>
<organism evidence="3 4">
    <name type="scientific">Melipona quadrifasciata</name>
    <dbReference type="NCBI Taxonomy" id="166423"/>
    <lineage>
        <taxon>Eukaryota</taxon>
        <taxon>Metazoa</taxon>
        <taxon>Ecdysozoa</taxon>
        <taxon>Arthropoda</taxon>
        <taxon>Hexapoda</taxon>
        <taxon>Insecta</taxon>
        <taxon>Pterygota</taxon>
        <taxon>Neoptera</taxon>
        <taxon>Endopterygota</taxon>
        <taxon>Hymenoptera</taxon>
        <taxon>Apocrita</taxon>
        <taxon>Aculeata</taxon>
        <taxon>Apoidea</taxon>
        <taxon>Anthophila</taxon>
        <taxon>Apidae</taxon>
        <taxon>Melipona</taxon>
    </lineage>
</organism>
<sequence>MLMICCMCKMRLFLRTLSQHWDLTSGSNSSAASVTGSKNRARHFSQPLGHGDVTLRRPTKILRHMIAPIEISDICLEAFFLPFLAYELRHKIRGTAKFPGNNFLERISADKEIAPCVPLCLGIEGRVGLLTRSRLAKDNVAGQLQRQIKYKSAIAQTEEQQEEGENGEKDEGDEPFRESNHALVCIGKLVDAASFSRDRDGRRKWKMEKAADTLALSQSEHTLWIFQGSLRKLLSLPDTLWAPSGNPEERAECAQKGKATLVSNTVVLHVPPNELIPLATILRRISGRSRTAARDSTKLQLPSVLRMTSARLFLVERCLVSLEERVSLEDRTTTSVALALREDQARGGGCRFECPLCKKRSRRSSNSFCQDWTLGLDVVINIAYVQYSRDGSLNDVIVSVFIESLSNSGQSKLLRTLAQEGSLLRAPSTSANLKMAEMTRIRSALSNDLASYHIRVDYPNFLNTSLETRLHLATRILRDIKADYNISA</sequence>
<evidence type="ECO:0000313" key="3">
    <source>
        <dbReference type="EMBL" id="KOX73444.1"/>
    </source>
</evidence>
<dbReference type="EMBL" id="KQ435798">
    <property type="protein sequence ID" value="KOX73444.1"/>
    <property type="molecule type" value="Genomic_DNA"/>
</dbReference>
<dbReference type="Proteomes" id="UP000053105">
    <property type="component" value="Unassembled WGS sequence"/>
</dbReference>
<evidence type="ECO:0000313" key="4">
    <source>
        <dbReference type="Proteomes" id="UP000053105"/>
    </source>
</evidence>
<feature type="region of interest" description="Disordered" evidence="1">
    <location>
        <begin position="155"/>
        <end position="175"/>
    </location>
</feature>